<keyword evidence="3" id="KW-0949">S-adenosyl-L-methionine</keyword>
<dbReference type="CDD" id="cd02440">
    <property type="entry name" value="AdoMet_MTases"/>
    <property type="match status" value="1"/>
</dbReference>
<dbReference type="EMBL" id="JAKXMK010000016">
    <property type="protein sequence ID" value="MCH6167978.1"/>
    <property type="molecule type" value="Genomic_DNA"/>
</dbReference>
<dbReference type="PANTHER" id="PTHR43591:SF110">
    <property type="entry name" value="RHODANESE DOMAIN-CONTAINING PROTEIN"/>
    <property type="match status" value="1"/>
</dbReference>
<evidence type="ECO:0000256" key="1">
    <source>
        <dbReference type="ARBA" id="ARBA00022603"/>
    </source>
</evidence>
<dbReference type="InterPro" id="IPR020596">
    <property type="entry name" value="rRNA_Ade_Mease_Trfase_CS"/>
</dbReference>
<evidence type="ECO:0000256" key="3">
    <source>
        <dbReference type="ARBA" id="ARBA00022691"/>
    </source>
</evidence>
<dbReference type="GO" id="GO:0008168">
    <property type="term" value="F:methyltransferase activity"/>
    <property type="evidence" value="ECO:0007669"/>
    <property type="project" value="UniProtKB-KW"/>
</dbReference>
<dbReference type="InterPro" id="IPR029063">
    <property type="entry name" value="SAM-dependent_MTases_sf"/>
</dbReference>
<gene>
    <name evidence="5" type="ORF">MMF94_20005</name>
</gene>
<keyword evidence="6" id="KW-1185">Reference proteome</keyword>
<evidence type="ECO:0000313" key="5">
    <source>
        <dbReference type="EMBL" id="MCH6167978.1"/>
    </source>
</evidence>
<dbReference type="InterPro" id="IPR020598">
    <property type="entry name" value="rRNA_Ade_methylase_Trfase_N"/>
</dbReference>
<sequence>MNEEHLRLCASAEWAQLVADDLLPWVLGEDLLIGEDVLEIGAGPGLVTDLLVERAPRVTAVEIDPVLASALRERMSGKPVDVVTADATAMPLPDGRFSSAFCFTMLHHIPDAESQDRALAEIARVLRPGGVLLGTDGEDTPPRRALHVDDIFNPVDPDVLPSRLAAAGFSDAEVESNGDRFRFRARR</sequence>
<protein>
    <submittedName>
        <fullName evidence="5">Class I SAM-dependent methyltransferase</fullName>
    </submittedName>
</protein>
<evidence type="ECO:0000259" key="4">
    <source>
        <dbReference type="SMART" id="SM00650"/>
    </source>
</evidence>
<comment type="caution">
    <text evidence="5">The sequence shown here is derived from an EMBL/GenBank/DDBJ whole genome shotgun (WGS) entry which is preliminary data.</text>
</comment>
<keyword evidence="1 5" id="KW-0489">Methyltransferase</keyword>
<dbReference type="Gene3D" id="3.40.50.150">
    <property type="entry name" value="Vaccinia Virus protein VP39"/>
    <property type="match status" value="1"/>
</dbReference>
<dbReference type="RefSeq" id="WP_241038618.1">
    <property type="nucleotide sequence ID" value="NZ_BAAAJF010000012.1"/>
</dbReference>
<reference evidence="5 6" key="1">
    <citation type="submission" date="2022-03" db="EMBL/GenBank/DDBJ databases">
        <title>Pseudonocardia alaer sp. nov., a novel actinomycete isolated from reed forest soil.</title>
        <authorList>
            <person name="Wang L."/>
        </authorList>
    </citation>
    <scope>NUCLEOTIDE SEQUENCE [LARGE SCALE GENOMIC DNA]</scope>
    <source>
        <strain evidence="5 6">Y-16303</strain>
    </source>
</reference>
<proteinExistence type="predicted"/>
<dbReference type="SUPFAM" id="SSF53335">
    <property type="entry name" value="S-adenosyl-L-methionine-dependent methyltransferases"/>
    <property type="match status" value="1"/>
</dbReference>
<dbReference type="PROSITE" id="PS01131">
    <property type="entry name" value="RRNA_A_DIMETH"/>
    <property type="match status" value="1"/>
</dbReference>
<dbReference type="Proteomes" id="UP001299970">
    <property type="component" value="Unassembled WGS sequence"/>
</dbReference>
<keyword evidence="2" id="KW-0808">Transferase</keyword>
<dbReference type="GO" id="GO:0032259">
    <property type="term" value="P:methylation"/>
    <property type="evidence" value="ECO:0007669"/>
    <property type="project" value="UniProtKB-KW"/>
</dbReference>
<feature type="domain" description="Ribosomal RNA adenine methylase transferase N-terminal" evidence="4">
    <location>
        <begin position="26"/>
        <end position="130"/>
    </location>
</feature>
<evidence type="ECO:0000256" key="2">
    <source>
        <dbReference type="ARBA" id="ARBA00022679"/>
    </source>
</evidence>
<dbReference type="Pfam" id="PF08241">
    <property type="entry name" value="Methyltransf_11"/>
    <property type="match status" value="1"/>
</dbReference>
<dbReference type="SMART" id="SM00650">
    <property type="entry name" value="rADc"/>
    <property type="match status" value="1"/>
</dbReference>
<dbReference type="InterPro" id="IPR013216">
    <property type="entry name" value="Methyltransf_11"/>
</dbReference>
<dbReference type="PANTHER" id="PTHR43591">
    <property type="entry name" value="METHYLTRANSFERASE"/>
    <property type="match status" value="1"/>
</dbReference>
<organism evidence="5 6">
    <name type="scientific">Pseudonocardia alaniniphila</name>
    <dbReference type="NCBI Taxonomy" id="75291"/>
    <lineage>
        <taxon>Bacteria</taxon>
        <taxon>Bacillati</taxon>
        <taxon>Actinomycetota</taxon>
        <taxon>Actinomycetes</taxon>
        <taxon>Pseudonocardiales</taxon>
        <taxon>Pseudonocardiaceae</taxon>
        <taxon>Pseudonocardia</taxon>
    </lineage>
</organism>
<accession>A0ABS9THV3</accession>
<evidence type="ECO:0000313" key="6">
    <source>
        <dbReference type="Proteomes" id="UP001299970"/>
    </source>
</evidence>
<name>A0ABS9THV3_9PSEU</name>